<proteinExistence type="predicted"/>
<keyword evidence="1" id="KW-0238">DNA-binding</keyword>
<dbReference type="InterPro" id="IPR036910">
    <property type="entry name" value="HMG_box_dom_sf"/>
</dbReference>
<evidence type="ECO:0000256" key="1">
    <source>
        <dbReference type="PROSITE-ProRule" id="PRU00267"/>
    </source>
</evidence>
<feature type="region of interest" description="Disordered" evidence="2">
    <location>
        <begin position="1"/>
        <end position="50"/>
    </location>
</feature>
<sequence length="158" mass="18639">MAPEINSEEQQDDKSKNQSKNNFRPKRDSFAKPATSNQFQVHKTGPITNNPFLNFLRDMRKNTSTQGLNPMELSAKGGEIWRNMSVTQKEPYYQMARQVAGRRSTRKSKKRRGRRKRSRSRSASSNRTTGGSRNSENKRKRRSKKYSRSRRRRSRRRM</sequence>
<evidence type="ECO:0000313" key="4">
    <source>
        <dbReference type="EMBL" id="KAL1496955.1"/>
    </source>
</evidence>
<dbReference type="EMBL" id="JBDJPC010000006">
    <property type="protein sequence ID" value="KAL1496955.1"/>
    <property type="molecule type" value="Genomic_DNA"/>
</dbReference>
<dbReference type="GO" id="GO:0003677">
    <property type="term" value="F:DNA binding"/>
    <property type="evidence" value="ECO:0007669"/>
    <property type="project" value="UniProtKB-UniRule"/>
</dbReference>
<comment type="caution">
    <text evidence="4">The sequence shown here is derived from an EMBL/GenBank/DDBJ whole genome shotgun (WGS) entry which is preliminary data.</text>
</comment>
<feature type="compositionally biased region" description="Basic residues" evidence="2">
    <location>
        <begin position="138"/>
        <end position="158"/>
    </location>
</feature>
<protein>
    <recommendedName>
        <fullName evidence="3">HMG box domain-containing protein</fullName>
    </recommendedName>
</protein>
<dbReference type="Gene3D" id="1.10.30.10">
    <property type="entry name" value="High mobility group box domain"/>
    <property type="match status" value="1"/>
</dbReference>
<keyword evidence="5" id="KW-1185">Reference proteome</keyword>
<keyword evidence="1" id="KW-0539">Nucleus</keyword>
<organism evidence="4 5">
    <name type="scientific">Hypothenemus hampei</name>
    <name type="common">Coffee berry borer</name>
    <dbReference type="NCBI Taxonomy" id="57062"/>
    <lineage>
        <taxon>Eukaryota</taxon>
        <taxon>Metazoa</taxon>
        <taxon>Ecdysozoa</taxon>
        <taxon>Arthropoda</taxon>
        <taxon>Hexapoda</taxon>
        <taxon>Insecta</taxon>
        <taxon>Pterygota</taxon>
        <taxon>Neoptera</taxon>
        <taxon>Endopterygota</taxon>
        <taxon>Coleoptera</taxon>
        <taxon>Polyphaga</taxon>
        <taxon>Cucujiformia</taxon>
        <taxon>Curculionidae</taxon>
        <taxon>Scolytinae</taxon>
        <taxon>Hypothenemus</taxon>
    </lineage>
</organism>
<dbReference type="Pfam" id="PF09011">
    <property type="entry name" value="HMG_box_2"/>
    <property type="match status" value="1"/>
</dbReference>
<feature type="region of interest" description="Disordered" evidence="2">
    <location>
        <begin position="92"/>
        <end position="158"/>
    </location>
</feature>
<dbReference type="SUPFAM" id="SSF47095">
    <property type="entry name" value="HMG-box"/>
    <property type="match status" value="1"/>
</dbReference>
<feature type="compositionally biased region" description="Low complexity" evidence="2">
    <location>
        <begin position="121"/>
        <end position="134"/>
    </location>
</feature>
<dbReference type="InterPro" id="IPR009071">
    <property type="entry name" value="HMG_box_dom"/>
</dbReference>
<feature type="compositionally biased region" description="Basic residues" evidence="2">
    <location>
        <begin position="103"/>
        <end position="120"/>
    </location>
</feature>
<evidence type="ECO:0000259" key="3">
    <source>
        <dbReference type="PROSITE" id="PS50118"/>
    </source>
</evidence>
<reference evidence="4 5" key="1">
    <citation type="submission" date="2024-05" db="EMBL/GenBank/DDBJ databases">
        <title>Genetic variation in Jamaican populations of the coffee berry borer (Hypothenemus hampei).</title>
        <authorList>
            <person name="Errbii M."/>
            <person name="Myrie A."/>
        </authorList>
    </citation>
    <scope>NUCLEOTIDE SEQUENCE [LARGE SCALE GENOMIC DNA]</scope>
    <source>
        <strain evidence="4">JA-Hopewell-2020-01-JO</strain>
        <tissue evidence="4">Whole body</tissue>
    </source>
</reference>
<evidence type="ECO:0000313" key="5">
    <source>
        <dbReference type="Proteomes" id="UP001566132"/>
    </source>
</evidence>
<feature type="domain" description="HMG box" evidence="3">
    <location>
        <begin position="45"/>
        <end position="111"/>
    </location>
</feature>
<feature type="compositionally biased region" description="Polar residues" evidence="2">
    <location>
        <begin position="34"/>
        <end position="50"/>
    </location>
</feature>
<feature type="DNA-binding region" description="HMG box" evidence="1">
    <location>
        <begin position="45"/>
        <end position="111"/>
    </location>
</feature>
<name>A0ABD1EKC4_HYPHA</name>
<accession>A0ABD1EKC4</accession>
<dbReference type="AlphaFoldDB" id="A0ABD1EKC4"/>
<evidence type="ECO:0000256" key="2">
    <source>
        <dbReference type="SAM" id="MobiDB-lite"/>
    </source>
</evidence>
<dbReference type="CDD" id="cd00084">
    <property type="entry name" value="HMG-box_SF"/>
    <property type="match status" value="1"/>
</dbReference>
<feature type="compositionally biased region" description="Acidic residues" evidence="2">
    <location>
        <begin position="1"/>
        <end position="11"/>
    </location>
</feature>
<dbReference type="PROSITE" id="PS50118">
    <property type="entry name" value="HMG_BOX_2"/>
    <property type="match status" value="1"/>
</dbReference>
<dbReference type="Proteomes" id="UP001566132">
    <property type="component" value="Unassembled WGS sequence"/>
</dbReference>
<gene>
    <name evidence="4" type="ORF">ABEB36_007998</name>
</gene>
<dbReference type="GO" id="GO:0005634">
    <property type="term" value="C:nucleus"/>
    <property type="evidence" value="ECO:0007669"/>
    <property type="project" value="UniProtKB-UniRule"/>
</dbReference>